<evidence type="ECO:0000256" key="3">
    <source>
        <dbReference type="ARBA" id="ARBA00023163"/>
    </source>
</evidence>
<organism evidence="5 6">
    <name type="scientific">Cribrihabitans marinus</name>
    <dbReference type="NCBI Taxonomy" id="1227549"/>
    <lineage>
        <taxon>Bacteria</taxon>
        <taxon>Pseudomonadati</taxon>
        <taxon>Pseudomonadota</taxon>
        <taxon>Alphaproteobacteria</taxon>
        <taxon>Rhodobacterales</taxon>
        <taxon>Paracoccaceae</taxon>
        <taxon>Cribrihabitans</taxon>
    </lineage>
</organism>
<sequence length="215" mass="23910">MDEKKPAHEQVYQRLKSMILFGELAPGQAVTIQGLTESLDAGMTPVREAIRRLISDGALVFQGNRRVSVPELAERDIEQLIYVRKSIESELARRAARRVTPDDIDRLERIDMQLDAAIQAGDVTGYLVHNHAFHADLYALSDAPIMRDMAERLWLRFGPSLRVVCGRFGTRSLPDRHKELLAALRRGDGNGVAAAMEQDVGQGMEMMAGTLSESV</sequence>
<dbReference type="STRING" id="1227549.SAMN05444007_104166"/>
<proteinExistence type="predicted"/>
<evidence type="ECO:0000313" key="5">
    <source>
        <dbReference type="EMBL" id="SEJ32022.1"/>
    </source>
</evidence>
<dbReference type="PANTHER" id="PTHR43537:SF39">
    <property type="entry name" value="HTH-TYPE TRANSCRIPTIONAL REGULATOR MCBR"/>
    <property type="match status" value="1"/>
</dbReference>
<evidence type="ECO:0000256" key="1">
    <source>
        <dbReference type="ARBA" id="ARBA00023015"/>
    </source>
</evidence>
<dbReference type="PROSITE" id="PS50949">
    <property type="entry name" value="HTH_GNTR"/>
    <property type="match status" value="1"/>
</dbReference>
<accession>A0A1H6Y4B6</accession>
<dbReference type="AlphaFoldDB" id="A0A1H6Y4B6"/>
<dbReference type="Gene3D" id="1.20.120.530">
    <property type="entry name" value="GntR ligand-binding domain-like"/>
    <property type="match status" value="1"/>
</dbReference>
<evidence type="ECO:0000313" key="6">
    <source>
        <dbReference type="Proteomes" id="UP000199379"/>
    </source>
</evidence>
<keyword evidence="3" id="KW-0804">Transcription</keyword>
<dbReference type="InterPro" id="IPR000524">
    <property type="entry name" value="Tscrpt_reg_HTH_GntR"/>
</dbReference>
<evidence type="ECO:0000259" key="4">
    <source>
        <dbReference type="PROSITE" id="PS50949"/>
    </source>
</evidence>
<dbReference type="SUPFAM" id="SSF48008">
    <property type="entry name" value="GntR ligand-binding domain-like"/>
    <property type="match status" value="1"/>
</dbReference>
<protein>
    <submittedName>
        <fullName evidence="5">Transcriptional regulator, GntR family</fullName>
    </submittedName>
</protein>
<dbReference type="GO" id="GO:0003677">
    <property type="term" value="F:DNA binding"/>
    <property type="evidence" value="ECO:0007669"/>
    <property type="project" value="UniProtKB-KW"/>
</dbReference>
<dbReference type="Pfam" id="PF00392">
    <property type="entry name" value="GntR"/>
    <property type="match status" value="1"/>
</dbReference>
<dbReference type="InterPro" id="IPR011711">
    <property type="entry name" value="GntR_C"/>
</dbReference>
<dbReference type="SMART" id="SM00895">
    <property type="entry name" value="FCD"/>
    <property type="match status" value="1"/>
</dbReference>
<gene>
    <name evidence="5" type="ORF">SAMN05444007_104166</name>
</gene>
<keyword evidence="1" id="KW-0805">Transcription regulation</keyword>
<dbReference type="InterPro" id="IPR036390">
    <property type="entry name" value="WH_DNA-bd_sf"/>
</dbReference>
<keyword evidence="2" id="KW-0238">DNA-binding</keyword>
<dbReference type="EMBL" id="FNYD01000004">
    <property type="protein sequence ID" value="SEJ32022.1"/>
    <property type="molecule type" value="Genomic_DNA"/>
</dbReference>
<dbReference type="SUPFAM" id="SSF46785">
    <property type="entry name" value="Winged helix' DNA-binding domain"/>
    <property type="match status" value="1"/>
</dbReference>
<keyword evidence="6" id="KW-1185">Reference proteome</keyword>
<dbReference type="InterPro" id="IPR036388">
    <property type="entry name" value="WH-like_DNA-bd_sf"/>
</dbReference>
<dbReference type="GO" id="GO:0003700">
    <property type="term" value="F:DNA-binding transcription factor activity"/>
    <property type="evidence" value="ECO:0007669"/>
    <property type="project" value="InterPro"/>
</dbReference>
<dbReference type="Proteomes" id="UP000199379">
    <property type="component" value="Unassembled WGS sequence"/>
</dbReference>
<dbReference type="Gene3D" id="1.10.10.10">
    <property type="entry name" value="Winged helix-like DNA-binding domain superfamily/Winged helix DNA-binding domain"/>
    <property type="match status" value="1"/>
</dbReference>
<dbReference type="InterPro" id="IPR008920">
    <property type="entry name" value="TF_FadR/GntR_C"/>
</dbReference>
<reference evidence="5 6" key="1">
    <citation type="submission" date="2016-10" db="EMBL/GenBank/DDBJ databases">
        <authorList>
            <person name="de Groot N.N."/>
        </authorList>
    </citation>
    <scope>NUCLEOTIDE SEQUENCE [LARGE SCALE GENOMIC DNA]</scope>
    <source>
        <strain evidence="5 6">DSM 29340</strain>
    </source>
</reference>
<dbReference type="Pfam" id="PF07729">
    <property type="entry name" value="FCD"/>
    <property type="match status" value="1"/>
</dbReference>
<name>A0A1H6Y4B6_9RHOB</name>
<feature type="domain" description="HTH gntR-type" evidence="4">
    <location>
        <begin position="5"/>
        <end position="72"/>
    </location>
</feature>
<dbReference type="PANTHER" id="PTHR43537">
    <property type="entry name" value="TRANSCRIPTIONAL REGULATOR, GNTR FAMILY"/>
    <property type="match status" value="1"/>
</dbReference>
<evidence type="ECO:0000256" key="2">
    <source>
        <dbReference type="ARBA" id="ARBA00023125"/>
    </source>
</evidence>
<dbReference type="SMART" id="SM00345">
    <property type="entry name" value="HTH_GNTR"/>
    <property type="match status" value="1"/>
</dbReference>